<keyword evidence="9 12" id="KW-0274">FAD</keyword>
<protein>
    <recommendedName>
        <fullName evidence="7 12">Coproporphyrinogen III oxidase</fullName>
        <ecNumber evidence="6 12">1.3.3.15</ecNumber>
    </recommendedName>
</protein>
<proteinExistence type="inferred from homology"/>
<evidence type="ECO:0000256" key="6">
    <source>
        <dbReference type="ARBA" id="ARBA00012402"/>
    </source>
</evidence>
<feature type="compositionally biased region" description="Polar residues" evidence="13">
    <location>
        <begin position="1"/>
        <end position="20"/>
    </location>
</feature>
<comment type="subcellular location">
    <subcellularLocation>
        <location evidence="12">Cytoplasm</location>
    </subcellularLocation>
</comment>
<dbReference type="NCBIfam" id="TIGR00562">
    <property type="entry name" value="proto_IX_ox"/>
    <property type="match status" value="1"/>
</dbReference>
<reference evidence="16" key="1">
    <citation type="submission" date="2017-09" db="EMBL/GenBank/DDBJ databases">
        <title>FDA dAtabase for Regulatory Grade micrObial Sequences (FDA-ARGOS): Supporting development and validation of Infectious Disease Dx tests.</title>
        <authorList>
            <person name="Minogue T."/>
            <person name="Wolcott M."/>
            <person name="Wasieloski L."/>
            <person name="Aguilar W."/>
            <person name="Moore D."/>
            <person name="Tallon L."/>
            <person name="Sadzewicz L."/>
            <person name="Ott S."/>
            <person name="Zhao X."/>
            <person name="Nagaraj S."/>
            <person name="Vavikolanu K."/>
            <person name="Aluvathingal J."/>
            <person name="Nadendla S."/>
            <person name="Sichtig H."/>
        </authorList>
    </citation>
    <scope>NUCLEOTIDE SEQUENCE [LARGE SCALE GENOMIC DNA]</scope>
    <source>
        <strain evidence="16">FDAARGOS_369</strain>
    </source>
</reference>
<dbReference type="PANTHER" id="PTHR42923:SF3">
    <property type="entry name" value="PROTOPORPHYRINOGEN OXIDASE"/>
    <property type="match status" value="1"/>
</dbReference>
<comment type="function">
    <text evidence="3 12">Involved in coproporphyrin-dependent heme b biosynthesis. Catalyzes the oxidation of coproporphyrinogen III to coproporphyrin III.</text>
</comment>
<dbReference type="InterPro" id="IPR050464">
    <property type="entry name" value="Zeta_carotene_desat/Oxidored"/>
</dbReference>
<dbReference type="Proteomes" id="UP000218628">
    <property type="component" value="Chromosome"/>
</dbReference>
<evidence type="ECO:0000256" key="2">
    <source>
        <dbReference type="ARBA" id="ARBA00001974"/>
    </source>
</evidence>
<dbReference type="UniPathway" id="UPA00252"/>
<dbReference type="GO" id="GO:0004729">
    <property type="term" value="F:oxygen-dependent protoporphyrinogen oxidase activity"/>
    <property type="evidence" value="ECO:0007669"/>
    <property type="project" value="UniProtKB-UniRule"/>
</dbReference>
<feature type="region of interest" description="Disordered" evidence="13">
    <location>
        <begin position="1"/>
        <end position="23"/>
    </location>
</feature>
<name>A0A291DGM2_9MICC</name>
<evidence type="ECO:0000256" key="7">
    <source>
        <dbReference type="ARBA" id="ARBA00019046"/>
    </source>
</evidence>
<comment type="similarity">
    <text evidence="5 12">Belongs to the protoporphyrinogen/coproporphyrinogen oxidase family. Coproporphyrinogen III oxidase subfamily.</text>
</comment>
<dbReference type="SUPFAM" id="SSF51905">
    <property type="entry name" value="FAD/NAD(P)-binding domain"/>
    <property type="match status" value="1"/>
</dbReference>
<dbReference type="Gene3D" id="1.10.3110.10">
    <property type="entry name" value="protoporphyrinogen ix oxidase, domain 3"/>
    <property type="match status" value="1"/>
</dbReference>
<keyword evidence="10 12" id="KW-0560">Oxidoreductase</keyword>
<evidence type="ECO:0000256" key="9">
    <source>
        <dbReference type="ARBA" id="ARBA00022827"/>
    </source>
</evidence>
<keyword evidence="12" id="KW-0963">Cytoplasm</keyword>
<evidence type="ECO:0000259" key="14">
    <source>
        <dbReference type="Pfam" id="PF01593"/>
    </source>
</evidence>
<evidence type="ECO:0000256" key="5">
    <source>
        <dbReference type="ARBA" id="ARBA00008310"/>
    </source>
</evidence>
<evidence type="ECO:0000256" key="10">
    <source>
        <dbReference type="ARBA" id="ARBA00023002"/>
    </source>
</evidence>
<dbReference type="InterPro" id="IPR002937">
    <property type="entry name" value="Amino_oxidase"/>
</dbReference>
<dbReference type="GO" id="GO:0006783">
    <property type="term" value="P:heme biosynthetic process"/>
    <property type="evidence" value="ECO:0007669"/>
    <property type="project" value="UniProtKB-UniRule"/>
</dbReference>
<evidence type="ECO:0000256" key="13">
    <source>
        <dbReference type="SAM" id="MobiDB-lite"/>
    </source>
</evidence>
<dbReference type="EC" id="1.3.3.15" evidence="6 12"/>
<gene>
    <name evidence="15" type="primary">hemG</name>
    <name evidence="15" type="ORF">CO690_08235</name>
</gene>
<comment type="pathway">
    <text evidence="4 12">Porphyrin-containing compound metabolism; protoheme biosynthesis.</text>
</comment>
<evidence type="ECO:0000256" key="12">
    <source>
        <dbReference type="RuleBase" id="RU364052"/>
    </source>
</evidence>
<dbReference type="Gene3D" id="3.50.50.60">
    <property type="entry name" value="FAD/NAD(P)-binding domain"/>
    <property type="match status" value="1"/>
</dbReference>
<dbReference type="AlphaFoldDB" id="A0A291DGM2"/>
<evidence type="ECO:0000256" key="4">
    <source>
        <dbReference type="ARBA" id="ARBA00004744"/>
    </source>
</evidence>
<evidence type="ECO:0000313" key="15">
    <source>
        <dbReference type="EMBL" id="ATF63672.1"/>
    </source>
</evidence>
<keyword evidence="8 12" id="KW-0285">Flavoprotein</keyword>
<dbReference type="InterPro" id="IPR036188">
    <property type="entry name" value="FAD/NAD-bd_sf"/>
</dbReference>
<dbReference type="EMBL" id="CP023510">
    <property type="protein sequence ID" value="ATF63672.1"/>
    <property type="molecule type" value="Genomic_DNA"/>
</dbReference>
<evidence type="ECO:0000256" key="1">
    <source>
        <dbReference type="ARBA" id="ARBA00001755"/>
    </source>
</evidence>
<organism evidence="15 16">
    <name type="scientific">Rothia mucilaginosa</name>
    <dbReference type="NCBI Taxonomy" id="43675"/>
    <lineage>
        <taxon>Bacteria</taxon>
        <taxon>Bacillati</taxon>
        <taxon>Actinomycetota</taxon>
        <taxon>Actinomycetes</taxon>
        <taxon>Micrococcales</taxon>
        <taxon>Micrococcaceae</taxon>
        <taxon>Rothia</taxon>
    </lineage>
</organism>
<dbReference type="RefSeq" id="WP_096741073.1">
    <property type="nucleotide sequence ID" value="NZ_CP023510.1"/>
</dbReference>
<comment type="cofactor">
    <cofactor evidence="2 12">
        <name>FAD</name>
        <dbReference type="ChEBI" id="CHEBI:57692"/>
    </cofactor>
</comment>
<evidence type="ECO:0000256" key="3">
    <source>
        <dbReference type="ARBA" id="ARBA00002185"/>
    </source>
</evidence>
<keyword evidence="11 12" id="KW-0350">Heme biosynthesis</keyword>
<dbReference type="InterPro" id="IPR004572">
    <property type="entry name" value="Protoporphyrinogen_oxidase"/>
</dbReference>
<evidence type="ECO:0000313" key="16">
    <source>
        <dbReference type="Proteomes" id="UP000218628"/>
    </source>
</evidence>
<evidence type="ECO:0000256" key="8">
    <source>
        <dbReference type="ARBA" id="ARBA00022630"/>
    </source>
</evidence>
<dbReference type="Gene3D" id="3.90.660.20">
    <property type="entry name" value="Protoporphyrinogen oxidase, mitochondrial, domain 2"/>
    <property type="match status" value="1"/>
</dbReference>
<accession>A0A291DGM2</accession>
<comment type="catalytic activity">
    <reaction evidence="1">
        <text>coproporphyrinogen III + 3 O2 = coproporphyrin III + 3 H2O2</text>
        <dbReference type="Rhea" id="RHEA:43436"/>
        <dbReference type="ChEBI" id="CHEBI:15379"/>
        <dbReference type="ChEBI" id="CHEBI:16240"/>
        <dbReference type="ChEBI" id="CHEBI:57309"/>
        <dbReference type="ChEBI" id="CHEBI:131725"/>
        <dbReference type="EC" id="1.3.3.15"/>
    </reaction>
    <physiologicalReaction direction="left-to-right" evidence="1">
        <dbReference type="Rhea" id="RHEA:43437"/>
    </physiologicalReaction>
</comment>
<feature type="domain" description="Amine oxidase" evidence="14">
    <location>
        <begin position="43"/>
        <end position="462"/>
    </location>
</feature>
<dbReference type="GO" id="GO:0005737">
    <property type="term" value="C:cytoplasm"/>
    <property type="evidence" value="ECO:0007669"/>
    <property type="project" value="UniProtKB-SubCell"/>
</dbReference>
<dbReference type="PANTHER" id="PTHR42923">
    <property type="entry name" value="PROTOPORPHYRINOGEN OXIDASE"/>
    <property type="match status" value="1"/>
</dbReference>
<evidence type="ECO:0000256" key="11">
    <source>
        <dbReference type="ARBA" id="ARBA00023133"/>
    </source>
</evidence>
<dbReference type="Pfam" id="PF01593">
    <property type="entry name" value="Amino_oxidase"/>
    <property type="match status" value="1"/>
</dbReference>
<sequence length="516" mass="54726">MGHTNQAPHRTAQVSSSAAPQNARAFTRNEKAPTAIVIGGGPSGLISARRLAAAGMRVTLLEQRHHLGGAVGAHEVGGLLLDSGAESFATRSPIVSDLVKELGLGDQIVTPNSYGSWLYLPQGARRTPSTGIMGIPGNVNDKSLIPVIGKNGLRRAQVDKFLPVSAGENAKTLGELVRIRMGQKVLDNLVAPVVSGVYSTHPDKLDVDATIPGLREAFRKHRSLSAAAHAFRSAAPAGSQVAGIVGGMNQLSERLVEDLYASGVRIVTGFDVIAVDRDESTGQWFIIQRHTTDGENTPLYADYLVLATDGPTVARLIGPHVSTALPALEPGPEVALVTLVVDAPALDKHPRGTGLLVSEEATAVRAKALTHATAKWQWVAEAAGPGRHVVRLSYGRGGEDSRFSEVALADEQLITLALRDASRMMDVALTHNNLVDADVVRWRGVLPASTPGHRDRVKEFRERASELGTLSTVGSWAAGSGLVLTVKDTYEQIDRLIYHAAQDWEGVTSPKAATAK</sequence>
<dbReference type="SUPFAM" id="SSF54373">
    <property type="entry name" value="FAD-linked reductases, C-terminal domain"/>
    <property type="match status" value="1"/>
</dbReference>